<sequence length="110" mass="12581">MLQVNLSEKQAREFYDFCLRVAGVQDNPVIREMFSVIERQILPDSTNKAEFAAWRSKRITPAIVEAWKRKNGSPRIVFANGEPRRNMGCVVLGEYADLATGRMVTVMHHD</sequence>
<dbReference type="InterPro" id="IPR055604">
    <property type="entry name" value="DUF7180"/>
</dbReference>
<proteinExistence type="predicted"/>
<name>A0A2S1GS50_9CAUD</name>
<reference evidence="1" key="1">
    <citation type="submission" date="2018-03" db="EMBL/GenBank/DDBJ databases">
        <title>Complete genome sequence analysis of Enterobacteria phage IME347.</title>
        <authorList>
            <person name="Li P."/>
            <person name="Wang J."/>
            <person name="Tong Y."/>
        </authorList>
    </citation>
    <scope>NUCLEOTIDE SEQUENCE [LARGE SCALE GENOMIC DNA]</scope>
</reference>
<dbReference type="KEGG" id="vg:54991365"/>
<dbReference type="RefSeq" id="YP_009800860.1">
    <property type="nucleotide sequence ID" value="NC_047960.1"/>
</dbReference>
<dbReference type="Pfam" id="PF23805">
    <property type="entry name" value="DUF7180"/>
    <property type="match status" value="1"/>
</dbReference>
<dbReference type="EMBL" id="MH051918">
    <property type="protein sequence ID" value="AWD92224.1"/>
    <property type="molecule type" value="Genomic_DNA"/>
</dbReference>
<keyword evidence="2" id="KW-1185">Reference proteome</keyword>
<accession>A0A2S1GS50</accession>
<evidence type="ECO:0000313" key="1">
    <source>
        <dbReference type="EMBL" id="AWD92224.1"/>
    </source>
</evidence>
<dbReference type="GeneID" id="54991365"/>
<evidence type="ECO:0000313" key="2">
    <source>
        <dbReference type="Proteomes" id="UP000247217"/>
    </source>
</evidence>
<protein>
    <submittedName>
        <fullName evidence="1">Uncharacterized protein</fullName>
    </submittedName>
</protein>
<organism evidence="1">
    <name type="scientific">Escherichia phage vB_EcoS_IME347</name>
    <dbReference type="NCBI Taxonomy" id="2496546"/>
    <lineage>
        <taxon>Viruses</taxon>
        <taxon>Duplodnaviria</taxon>
        <taxon>Heunggongvirae</taxon>
        <taxon>Uroviricota</taxon>
        <taxon>Caudoviricetes</taxon>
        <taxon>Drexlerviridae</taxon>
        <taxon>Tunavirinae</taxon>
        <taxon>Badaguanvirus</taxon>
        <taxon>Badaguanvirus IME347</taxon>
    </lineage>
</organism>
<dbReference type="Proteomes" id="UP000247217">
    <property type="component" value="Segment"/>
</dbReference>